<proteinExistence type="predicted"/>
<dbReference type="OrthoDB" id="595554at2759"/>
<dbReference type="AlphaFoldDB" id="A0A835BGS7"/>
<keyword evidence="2" id="KW-0472">Membrane</keyword>
<evidence type="ECO:0000313" key="3">
    <source>
        <dbReference type="EMBL" id="KAF8696912.1"/>
    </source>
</evidence>
<keyword evidence="2" id="KW-0812">Transmembrane</keyword>
<organism evidence="3 4">
    <name type="scientific">Digitaria exilis</name>
    <dbReference type="NCBI Taxonomy" id="1010633"/>
    <lineage>
        <taxon>Eukaryota</taxon>
        <taxon>Viridiplantae</taxon>
        <taxon>Streptophyta</taxon>
        <taxon>Embryophyta</taxon>
        <taxon>Tracheophyta</taxon>
        <taxon>Spermatophyta</taxon>
        <taxon>Magnoliopsida</taxon>
        <taxon>Liliopsida</taxon>
        <taxon>Poales</taxon>
        <taxon>Poaceae</taxon>
        <taxon>PACMAD clade</taxon>
        <taxon>Panicoideae</taxon>
        <taxon>Panicodae</taxon>
        <taxon>Paniceae</taxon>
        <taxon>Anthephorinae</taxon>
        <taxon>Digitaria</taxon>
    </lineage>
</organism>
<protein>
    <recommendedName>
        <fullName evidence="5">Zinc finger GRF-type domain-containing protein</fullName>
    </recommendedName>
</protein>
<evidence type="ECO:0000256" key="1">
    <source>
        <dbReference type="SAM" id="Coils"/>
    </source>
</evidence>
<evidence type="ECO:0000256" key="2">
    <source>
        <dbReference type="SAM" id="Phobius"/>
    </source>
</evidence>
<evidence type="ECO:0008006" key="5">
    <source>
        <dbReference type="Google" id="ProtNLM"/>
    </source>
</evidence>
<feature type="transmembrane region" description="Helical" evidence="2">
    <location>
        <begin position="159"/>
        <end position="177"/>
    </location>
</feature>
<reference evidence="3" key="1">
    <citation type="submission" date="2020-07" db="EMBL/GenBank/DDBJ databases">
        <title>Genome sequence and genetic diversity analysis of an under-domesticated orphan crop, white fonio (Digitaria exilis).</title>
        <authorList>
            <person name="Bennetzen J.L."/>
            <person name="Chen S."/>
            <person name="Ma X."/>
            <person name="Wang X."/>
            <person name="Yssel A.E.J."/>
            <person name="Chaluvadi S.R."/>
            <person name="Johnson M."/>
            <person name="Gangashetty P."/>
            <person name="Hamidou F."/>
            <person name="Sanogo M.D."/>
            <person name="Zwaenepoel A."/>
            <person name="Wallace J."/>
            <person name="Van De Peer Y."/>
            <person name="Van Deynze A."/>
        </authorList>
    </citation>
    <scope>NUCLEOTIDE SEQUENCE</scope>
    <source>
        <tissue evidence="3">Leaves</tissue>
    </source>
</reference>
<gene>
    <name evidence="3" type="ORF">HU200_036554</name>
</gene>
<name>A0A835BGS7_9POAL</name>
<accession>A0A835BGS7</accession>
<sequence length="178" mass="20128">MSSSTSSRGSWSSTAGSRRSPIPYRKKPLDYEPAVLCHYGMKAALWISWSNDNPGHRYLKCYRARVSNTTEGGCGFITWYEGPCNPFVASLLVDLRDAVWGLKDVNTALRLQLDDVTMRLEQEKNDAIALKKELQRMEKEEEQLKLRDGRTNKAGGDRCLIIAVCVALCATWIWMALH</sequence>
<dbReference type="PANTHER" id="PTHR33248">
    <property type="entry name" value="ZINC ION-BINDING PROTEIN"/>
    <property type="match status" value="1"/>
</dbReference>
<feature type="coiled-coil region" evidence="1">
    <location>
        <begin position="106"/>
        <end position="147"/>
    </location>
</feature>
<comment type="caution">
    <text evidence="3">The sequence shown here is derived from an EMBL/GenBank/DDBJ whole genome shotgun (WGS) entry which is preliminary data.</text>
</comment>
<keyword evidence="4" id="KW-1185">Reference proteome</keyword>
<keyword evidence="1" id="KW-0175">Coiled coil</keyword>
<dbReference type="Proteomes" id="UP000636709">
    <property type="component" value="Unassembled WGS sequence"/>
</dbReference>
<evidence type="ECO:0000313" key="4">
    <source>
        <dbReference type="Proteomes" id="UP000636709"/>
    </source>
</evidence>
<keyword evidence="2" id="KW-1133">Transmembrane helix</keyword>
<dbReference type="EMBL" id="JACEFO010001880">
    <property type="protein sequence ID" value="KAF8696912.1"/>
    <property type="molecule type" value="Genomic_DNA"/>
</dbReference>